<proteinExistence type="predicted"/>
<dbReference type="AlphaFoldDB" id="A0A7X5J9L5"/>
<reference evidence="2" key="1">
    <citation type="submission" date="2020-01" db="EMBL/GenBank/DDBJ databases">
        <authorList>
            <person name="Fang Y."/>
            <person name="Sun R."/>
            <person name="Nie L."/>
            <person name="He J."/>
            <person name="Hao L."/>
            <person name="Wang L."/>
            <person name="Su S."/>
            <person name="Lv E."/>
            <person name="Zhang Z."/>
            <person name="Xie R."/>
            <person name="Liu H."/>
        </authorList>
    </citation>
    <scope>NUCLEOTIDE SEQUENCE [LARGE SCALE GENOMIC DNA]</scope>
    <source>
        <strain evidence="2">XCT-53</strain>
    </source>
</reference>
<comment type="caution">
    <text evidence="1">The sequence shown here is derived from an EMBL/GenBank/DDBJ whole genome shotgun (WGS) entry which is preliminary data.</text>
</comment>
<evidence type="ECO:0000313" key="1">
    <source>
        <dbReference type="EMBL" id="NBN79077.1"/>
    </source>
</evidence>
<gene>
    <name evidence="1" type="ORF">GWI72_12435</name>
</gene>
<protein>
    <submittedName>
        <fullName evidence="1">Uncharacterized protein</fullName>
    </submittedName>
</protein>
<organism evidence="1 2">
    <name type="scientific">Pannonibacter tanglangensis</name>
    <dbReference type="NCBI Taxonomy" id="2750084"/>
    <lineage>
        <taxon>Bacteria</taxon>
        <taxon>Pseudomonadati</taxon>
        <taxon>Pseudomonadota</taxon>
        <taxon>Alphaproteobacteria</taxon>
        <taxon>Hyphomicrobiales</taxon>
        <taxon>Stappiaceae</taxon>
        <taxon>Pannonibacter</taxon>
    </lineage>
</organism>
<evidence type="ECO:0000313" key="2">
    <source>
        <dbReference type="Proteomes" id="UP000586722"/>
    </source>
</evidence>
<keyword evidence="2" id="KW-1185">Reference proteome</keyword>
<accession>A0A7X5J9L5</accession>
<dbReference type="Proteomes" id="UP000586722">
    <property type="component" value="Unassembled WGS sequence"/>
</dbReference>
<name>A0A7X5J9L5_9HYPH</name>
<sequence>MTTGSTPDATSGTNPGATLGLKKIRLNLARTKEHPNGSAQHGYEFVAPLDATAHIDAAAWKKARDHCRVRRFWGSEDDEIGHLMHRPGGSWAFRYDIEGDDDDEAGYRFGAHAFEPGEYVSIRDEDGDLHTFQVVTVQPV</sequence>
<dbReference type="RefSeq" id="WP_161708810.1">
    <property type="nucleotide sequence ID" value="NZ_JAABLQ010000001.1"/>
</dbReference>
<dbReference type="EMBL" id="JAABLQ010000001">
    <property type="protein sequence ID" value="NBN79077.1"/>
    <property type="molecule type" value="Genomic_DNA"/>
</dbReference>